<organism evidence="1 2">
    <name type="scientific">Mycolicibacillus parakoreensis</name>
    <dbReference type="NCBI Taxonomy" id="1069221"/>
    <lineage>
        <taxon>Bacteria</taxon>
        <taxon>Bacillati</taxon>
        <taxon>Actinomycetota</taxon>
        <taxon>Actinomycetes</taxon>
        <taxon>Mycobacteriales</taxon>
        <taxon>Mycobacteriaceae</taxon>
        <taxon>Mycolicibacillus</taxon>
    </lineage>
</organism>
<name>A0ABY3U0X0_9MYCO</name>
<reference evidence="1" key="1">
    <citation type="submission" date="2022-08" db="EMBL/GenBank/DDBJ databases">
        <title>Complete genome sequence of 14 non-tuberculosis mycobacteria type-strains.</title>
        <authorList>
            <person name="Igarashi Y."/>
            <person name="Osugi A."/>
            <person name="Mitarai S."/>
        </authorList>
    </citation>
    <scope>NUCLEOTIDE SEQUENCE</scope>
    <source>
        <strain evidence="1">DSM 45575</strain>
    </source>
</reference>
<accession>A0ABY3U0X0</accession>
<proteinExistence type="predicted"/>
<gene>
    <name evidence="1" type="ORF">MIU77_18465</name>
</gene>
<keyword evidence="2" id="KW-1185">Reference proteome</keyword>
<dbReference type="EMBL" id="CP092365">
    <property type="protein sequence ID" value="ULN52774.1"/>
    <property type="molecule type" value="Genomic_DNA"/>
</dbReference>
<protein>
    <submittedName>
        <fullName evidence="1">PE family protein</fullName>
    </submittedName>
</protein>
<dbReference type="RefSeq" id="WP_240171045.1">
    <property type="nucleotide sequence ID" value="NZ_CP092365.1"/>
</dbReference>
<evidence type="ECO:0000313" key="1">
    <source>
        <dbReference type="EMBL" id="ULN52774.1"/>
    </source>
</evidence>
<evidence type="ECO:0000313" key="2">
    <source>
        <dbReference type="Proteomes" id="UP001055200"/>
    </source>
</evidence>
<dbReference type="Proteomes" id="UP001055200">
    <property type="component" value="Chromosome"/>
</dbReference>
<sequence>MNTVAVQGSALTEAVLSGEMAATTAGGAATLIGVVPMALDADSAGFAAALNAAGAAYLAVAAEQVGQRAALAGGQNLASLGYLAREVASAAALRL</sequence>